<comment type="caution">
    <text evidence="4">The sequence shown here is derived from an EMBL/GenBank/DDBJ whole genome shotgun (WGS) entry which is preliminary data.</text>
</comment>
<keyword evidence="5" id="KW-1185">Reference proteome</keyword>
<evidence type="ECO:0000313" key="5">
    <source>
        <dbReference type="Proteomes" id="UP001253595"/>
    </source>
</evidence>
<evidence type="ECO:0000259" key="3">
    <source>
        <dbReference type="PROSITE" id="PS51724"/>
    </source>
</evidence>
<dbReference type="Proteomes" id="UP001253595">
    <property type="component" value="Unassembled WGS sequence"/>
</dbReference>
<accession>A0ABU1USM9</accession>
<dbReference type="PROSITE" id="PS51724">
    <property type="entry name" value="SPOR"/>
    <property type="match status" value="1"/>
</dbReference>
<feature type="compositionally biased region" description="Low complexity" evidence="1">
    <location>
        <begin position="336"/>
        <end position="351"/>
    </location>
</feature>
<dbReference type="EMBL" id="JAVDVX010000001">
    <property type="protein sequence ID" value="MDR7088178.1"/>
    <property type="molecule type" value="Genomic_DNA"/>
</dbReference>
<dbReference type="SUPFAM" id="SSF52540">
    <property type="entry name" value="P-loop containing nucleoside triphosphate hydrolases"/>
    <property type="match status" value="1"/>
</dbReference>
<feature type="region of interest" description="Disordered" evidence="1">
    <location>
        <begin position="327"/>
        <end position="355"/>
    </location>
</feature>
<feature type="transmembrane region" description="Helical" evidence="2">
    <location>
        <begin position="299"/>
        <end position="319"/>
    </location>
</feature>
<dbReference type="PANTHER" id="PTHR35894">
    <property type="entry name" value="GENERAL SECRETION PATHWAY PROTEIN A-RELATED"/>
    <property type="match status" value="1"/>
</dbReference>
<reference evidence="4 5" key="1">
    <citation type="submission" date="2023-07" db="EMBL/GenBank/DDBJ databases">
        <title>Sorghum-associated microbial communities from plants grown in Nebraska, USA.</title>
        <authorList>
            <person name="Schachtman D."/>
        </authorList>
    </citation>
    <scope>NUCLEOTIDE SEQUENCE [LARGE SCALE GENOMIC DNA]</scope>
    <source>
        <strain evidence="4 5">BE190</strain>
    </source>
</reference>
<dbReference type="Gene3D" id="3.40.50.300">
    <property type="entry name" value="P-loop containing nucleotide triphosphate hydrolases"/>
    <property type="match status" value="1"/>
</dbReference>
<gene>
    <name evidence="4" type="ORF">J2X05_000181</name>
</gene>
<organism evidence="4 5">
    <name type="scientific">Cellvibrio fibrivorans</name>
    <dbReference type="NCBI Taxonomy" id="126350"/>
    <lineage>
        <taxon>Bacteria</taxon>
        <taxon>Pseudomonadati</taxon>
        <taxon>Pseudomonadota</taxon>
        <taxon>Gammaproteobacteria</taxon>
        <taxon>Cellvibrionales</taxon>
        <taxon>Cellvibrionaceae</taxon>
        <taxon>Cellvibrio</taxon>
    </lineage>
</organism>
<feature type="region of interest" description="Disordered" evidence="1">
    <location>
        <begin position="1"/>
        <end position="34"/>
    </location>
</feature>
<evidence type="ECO:0000256" key="2">
    <source>
        <dbReference type="SAM" id="Phobius"/>
    </source>
</evidence>
<dbReference type="Pfam" id="PF13401">
    <property type="entry name" value="AAA_22"/>
    <property type="match status" value="1"/>
</dbReference>
<keyword evidence="2" id="KW-1133">Transmembrane helix</keyword>
<dbReference type="InterPro" id="IPR052026">
    <property type="entry name" value="ExeA_AAA_ATPase_DNA-bind"/>
</dbReference>
<evidence type="ECO:0000256" key="1">
    <source>
        <dbReference type="SAM" id="MobiDB-lite"/>
    </source>
</evidence>
<dbReference type="Gene3D" id="3.30.70.1070">
    <property type="entry name" value="Sporulation related repeat"/>
    <property type="match status" value="1"/>
</dbReference>
<proteinExistence type="predicted"/>
<dbReference type="RefSeq" id="WP_310067477.1">
    <property type="nucleotide sequence ID" value="NZ_JAVDVX010000001.1"/>
</dbReference>
<dbReference type="InterPro" id="IPR027417">
    <property type="entry name" value="P-loop_NTPase"/>
</dbReference>
<sequence>MTRESPLRAQPDSRLLDHGDSQQGYLFDEPDDEHPEDQLLADYRQRYGLSEDPFAHDYSFPLFTGAGRRQLLDQLLHLCQFSNSVLAVLGEHGLGKTRIAHAFMDSLSDQDQICFLSLRSGQSLEQILLSIIQSFGIETSDVPSTESLLATLEAFIAEEAVSDDDGLAVVVLDNAQLLDDQSISVLTSLLSNFPQQNRLHLALFGEPQLMHRLERLSPENLLINDFHLQPFGLLETVDYLNFRMEMADYLGPEIFTEPMVEPWWRQTHGQLSVLHELAQERLLESVTPPSPSSKRPLPVVHIIAISMLIAVVGVAFLYMGDDKTQAPTNSSLANSTALPTAAPQPETTQPASVASAGVDNKNAELSSTDTPVQPLLQTLPQPLQPNQQVQPITEPLQTVESAASTSVISEDMPKEEVVPLAQLPTSQPKPTQALPEPMPIAQAKPVEVAPQPAAPPEVKVIKPEPDIVKPTVKSVSTAAIGAGAQERNILSWRPSEYTIQLLGVSSEKAARDFVAAQANKKDLLVFKSKRQGKDWFVVITGRYISSAQARQAIARLPDVQRDAGPWPRDVKTIQNEIKSAL</sequence>
<protein>
    <submittedName>
        <fullName evidence="4">DamX protein</fullName>
    </submittedName>
</protein>
<keyword evidence="2" id="KW-0472">Membrane</keyword>
<dbReference type="InterPro" id="IPR036680">
    <property type="entry name" value="SPOR-like_sf"/>
</dbReference>
<keyword evidence="2" id="KW-0812">Transmembrane</keyword>
<feature type="domain" description="SPOR" evidence="3">
    <location>
        <begin position="491"/>
        <end position="569"/>
    </location>
</feature>
<dbReference type="InterPro" id="IPR049945">
    <property type="entry name" value="AAA_22"/>
</dbReference>
<dbReference type="Pfam" id="PF05036">
    <property type="entry name" value="SPOR"/>
    <property type="match status" value="1"/>
</dbReference>
<evidence type="ECO:0000313" key="4">
    <source>
        <dbReference type="EMBL" id="MDR7088178.1"/>
    </source>
</evidence>
<dbReference type="PANTHER" id="PTHR35894:SF7">
    <property type="entry name" value="GENERAL SECRETION PATHWAY PROTEIN A-RELATED"/>
    <property type="match status" value="1"/>
</dbReference>
<name>A0ABU1USM9_9GAMM</name>
<dbReference type="InterPro" id="IPR007730">
    <property type="entry name" value="SPOR-like_dom"/>
</dbReference>